<keyword evidence="1" id="KW-0596">Phosphopantetheine</keyword>
<name>A0A194WUP1_MOLSC</name>
<evidence type="ECO:0000313" key="5">
    <source>
        <dbReference type="Proteomes" id="UP000070700"/>
    </source>
</evidence>
<dbReference type="GO" id="GO:0043041">
    <property type="term" value="P:amino acid activation for nonribosomal peptide biosynthetic process"/>
    <property type="evidence" value="ECO:0007669"/>
    <property type="project" value="TreeGrafter"/>
</dbReference>
<dbReference type="OrthoDB" id="416786at2759"/>
<organism evidence="4 5">
    <name type="scientific">Mollisia scopiformis</name>
    <name type="common">Conifer needle endophyte fungus</name>
    <name type="synonym">Phialocephala scopiformis</name>
    <dbReference type="NCBI Taxonomy" id="149040"/>
    <lineage>
        <taxon>Eukaryota</taxon>
        <taxon>Fungi</taxon>
        <taxon>Dikarya</taxon>
        <taxon>Ascomycota</taxon>
        <taxon>Pezizomycotina</taxon>
        <taxon>Leotiomycetes</taxon>
        <taxon>Helotiales</taxon>
        <taxon>Mollisiaceae</taxon>
        <taxon>Mollisia</taxon>
    </lineage>
</organism>
<dbReference type="GO" id="GO:0031177">
    <property type="term" value="F:phosphopantetheine binding"/>
    <property type="evidence" value="ECO:0007669"/>
    <property type="project" value="TreeGrafter"/>
</dbReference>
<protein>
    <submittedName>
        <fullName evidence="4">Acetyl-CoA synthetase-like protein</fullName>
    </submittedName>
</protein>
<accession>A0A194WUP1</accession>
<sequence length="133" mass="14199">MAPEVEDSSSKSLEKILEWYPTVPPAVDTLVHILIQKQAAWLPQSQAVCSWDGDLSYAELDDLSSRLAAYLAAQGVGSETIVPLCFEKSVWAIVSVLAVLKAGGVFLLLDPSQPIARLKSIVGQTGANFALSS</sequence>
<dbReference type="PANTHER" id="PTHR45527">
    <property type="entry name" value="NONRIBOSOMAL PEPTIDE SYNTHETASE"/>
    <property type="match status" value="1"/>
</dbReference>
<keyword evidence="5" id="KW-1185">Reference proteome</keyword>
<reference evidence="4 5" key="1">
    <citation type="submission" date="2015-10" db="EMBL/GenBank/DDBJ databases">
        <title>Full genome of DAOMC 229536 Phialocephala scopiformis, a fungal endophyte of spruce producing the potent anti-insectan compound rugulosin.</title>
        <authorList>
            <consortium name="DOE Joint Genome Institute"/>
            <person name="Walker A.K."/>
            <person name="Frasz S.L."/>
            <person name="Seifert K.A."/>
            <person name="Miller J.D."/>
            <person name="Mondo S.J."/>
            <person name="Labutti K."/>
            <person name="Lipzen A."/>
            <person name="Dockter R."/>
            <person name="Kennedy M."/>
            <person name="Grigoriev I.V."/>
            <person name="Spatafora J.W."/>
        </authorList>
    </citation>
    <scope>NUCLEOTIDE SEQUENCE [LARGE SCALE GENOMIC DNA]</scope>
    <source>
        <strain evidence="4 5">CBS 120377</strain>
    </source>
</reference>
<evidence type="ECO:0000259" key="3">
    <source>
        <dbReference type="Pfam" id="PF00501"/>
    </source>
</evidence>
<dbReference type="InterPro" id="IPR000873">
    <property type="entry name" value="AMP-dep_synth/lig_dom"/>
</dbReference>
<dbReference type="InterPro" id="IPR042099">
    <property type="entry name" value="ANL_N_sf"/>
</dbReference>
<dbReference type="GeneID" id="28819584"/>
<evidence type="ECO:0000256" key="2">
    <source>
        <dbReference type="ARBA" id="ARBA00022553"/>
    </source>
</evidence>
<dbReference type="InParanoid" id="A0A194WUP1"/>
<dbReference type="EMBL" id="KQ947427">
    <property type="protein sequence ID" value="KUJ11332.1"/>
    <property type="molecule type" value="Genomic_DNA"/>
</dbReference>
<dbReference type="AlphaFoldDB" id="A0A194WUP1"/>
<dbReference type="RefSeq" id="XP_018065687.1">
    <property type="nucleotide sequence ID" value="XM_018209858.1"/>
</dbReference>
<evidence type="ECO:0000256" key="1">
    <source>
        <dbReference type="ARBA" id="ARBA00022450"/>
    </source>
</evidence>
<gene>
    <name evidence="4" type="ORF">LY89DRAFT_595438</name>
</gene>
<keyword evidence="2" id="KW-0597">Phosphoprotein</keyword>
<dbReference type="GO" id="GO:0005737">
    <property type="term" value="C:cytoplasm"/>
    <property type="evidence" value="ECO:0007669"/>
    <property type="project" value="TreeGrafter"/>
</dbReference>
<dbReference type="Gene3D" id="3.40.50.12780">
    <property type="entry name" value="N-terminal domain of ligase-like"/>
    <property type="match status" value="1"/>
</dbReference>
<feature type="domain" description="AMP-dependent synthetase/ligase" evidence="3">
    <location>
        <begin position="36"/>
        <end position="131"/>
    </location>
</feature>
<dbReference type="SUPFAM" id="SSF56801">
    <property type="entry name" value="Acetyl-CoA synthetase-like"/>
    <property type="match status" value="1"/>
</dbReference>
<dbReference type="PANTHER" id="PTHR45527:SF1">
    <property type="entry name" value="FATTY ACID SYNTHASE"/>
    <property type="match status" value="1"/>
</dbReference>
<dbReference type="KEGG" id="psco:LY89DRAFT_595438"/>
<dbReference type="GO" id="GO:0044550">
    <property type="term" value="P:secondary metabolite biosynthetic process"/>
    <property type="evidence" value="ECO:0007669"/>
    <property type="project" value="TreeGrafter"/>
</dbReference>
<dbReference type="Proteomes" id="UP000070700">
    <property type="component" value="Unassembled WGS sequence"/>
</dbReference>
<evidence type="ECO:0000313" key="4">
    <source>
        <dbReference type="EMBL" id="KUJ11332.1"/>
    </source>
</evidence>
<dbReference type="STRING" id="149040.A0A194WUP1"/>
<dbReference type="Pfam" id="PF00501">
    <property type="entry name" value="AMP-binding"/>
    <property type="match status" value="1"/>
</dbReference>
<feature type="non-terminal residue" evidence="4">
    <location>
        <position position="133"/>
    </location>
</feature>
<proteinExistence type="predicted"/>